<gene>
    <name evidence="6" type="ORF">HMPREF1541_06399</name>
</gene>
<dbReference type="STRING" id="1220924.W2RRN9"/>
<dbReference type="SUPFAM" id="SSF51905">
    <property type="entry name" value="FAD/NAD(P)-binding domain"/>
    <property type="match status" value="1"/>
</dbReference>
<dbReference type="VEuPathDB" id="FungiDB:HMPREF1541_06399"/>
<dbReference type="AlphaFoldDB" id="W2RRN9"/>
<dbReference type="InterPro" id="IPR036188">
    <property type="entry name" value="FAD/NAD-bd_sf"/>
</dbReference>
<evidence type="ECO:0000259" key="5">
    <source>
        <dbReference type="Pfam" id="PF01494"/>
    </source>
</evidence>
<evidence type="ECO:0000256" key="2">
    <source>
        <dbReference type="ARBA" id="ARBA00022630"/>
    </source>
</evidence>
<dbReference type="InterPro" id="IPR050641">
    <property type="entry name" value="RIFMO-like"/>
</dbReference>
<dbReference type="Proteomes" id="UP000030752">
    <property type="component" value="Unassembled WGS sequence"/>
</dbReference>
<comment type="cofactor">
    <cofactor evidence="1">
        <name>FAD</name>
        <dbReference type="ChEBI" id="CHEBI:57692"/>
    </cofactor>
</comment>
<dbReference type="GeneID" id="19973738"/>
<keyword evidence="2" id="KW-0285">Flavoprotein</keyword>
<organism evidence="6 7">
    <name type="scientific">Cyphellophora europaea (strain CBS 101466)</name>
    <name type="common">Phialophora europaea</name>
    <dbReference type="NCBI Taxonomy" id="1220924"/>
    <lineage>
        <taxon>Eukaryota</taxon>
        <taxon>Fungi</taxon>
        <taxon>Dikarya</taxon>
        <taxon>Ascomycota</taxon>
        <taxon>Pezizomycotina</taxon>
        <taxon>Eurotiomycetes</taxon>
        <taxon>Chaetothyriomycetidae</taxon>
        <taxon>Chaetothyriales</taxon>
        <taxon>Cyphellophoraceae</taxon>
        <taxon>Cyphellophora</taxon>
    </lineage>
</organism>
<dbReference type="Gene3D" id="3.30.70.2450">
    <property type="match status" value="1"/>
</dbReference>
<dbReference type="PANTHER" id="PTHR43004:SF19">
    <property type="entry name" value="BINDING MONOOXYGENASE, PUTATIVE (JCVI)-RELATED"/>
    <property type="match status" value="1"/>
</dbReference>
<dbReference type="Pfam" id="PF01494">
    <property type="entry name" value="FAD_binding_3"/>
    <property type="match status" value="1"/>
</dbReference>
<accession>W2RRN9</accession>
<sequence length="459" mass="51181">MGSMQINHYPAIIVGCGPCGLTTAINIAKAGIKTLILERWETVDKSPRAAAYQPCAQAELLETGTLDDVRAHSVINDVITFWSGGKRVAYVEKREGGKIFPAAINCPQPKLAEILLEHLMSKYEAEVRFSQRVIGVEQEGDLVRVTAEDPKTGEVSVYTADWVVGADGAGSAVRKLSGIEFEGFSWPKEDFVATNLRGYPFYEEGFTAANLVLHPEHWAVVTILDKTGLWRCAFGVRTGLTNEDIRKEVNEHYKHIFPNWEKHGACYELVELNKYKPHQRCASTFRKGKVFLAGDAAHSNNPVGGLGLTTGLLDAGPLGRGLAAVISGKAPESIMDKWAEARREKWLTYTNAFSIENKRVIQQGGYQKSSDDPLGVWEMDEVAKEHKMEHWIEEARKVTRDADEAMYKAMEDPAAQLASRMKQWDITIDPLWMAEYEDPELVKLRMSLRPAGYQVPLEA</sequence>
<evidence type="ECO:0000256" key="4">
    <source>
        <dbReference type="ARBA" id="ARBA00023002"/>
    </source>
</evidence>
<evidence type="ECO:0000313" key="7">
    <source>
        <dbReference type="Proteomes" id="UP000030752"/>
    </source>
</evidence>
<reference evidence="6 7" key="1">
    <citation type="submission" date="2013-03" db="EMBL/GenBank/DDBJ databases">
        <title>The Genome Sequence of Phialophora europaea CBS 101466.</title>
        <authorList>
            <consortium name="The Broad Institute Genomics Platform"/>
            <person name="Cuomo C."/>
            <person name="de Hoog S."/>
            <person name="Gorbushina A."/>
            <person name="Walker B."/>
            <person name="Young S.K."/>
            <person name="Zeng Q."/>
            <person name="Gargeya S."/>
            <person name="Fitzgerald M."/>
            <person name="Haas B."/>
            <person name="Abouelleil A."/>
            <person name="Allen A.W."/>
            <person name="Alvarado L."/>
            <person name="Arachchi H.M."/>
            <person name="Berlin A.M."/>
            <person name="Chapman S.B."/>
            <person name="Gainer-Dewar J."/>
            <person name="Goldberg J."/>
            <person name="Griggs A."/>
            <person name="Gujja S."/>
            <person name="Hansen M."/>
            <person name="Howarth C."/>
            <person name="Imamovic A."/>
            <person name="Ireland A."/>
            <person name="Larimer J."/>
            <person name="McCowan C."/>
            <person name="Murphy C."/>
            <person name="Pearson M."/>
            <person name="Poon T.W."/>
            <person name="Priest M."/>
            <person name="Roberts A."/>
            <person name="Saif S."/>
            <person name="Shea T."/>
            <person name="Sisk P."/>
            <person name="Sykes S."/>
            <person name="Wortman J."/>
            <person name="Nusbaum C."/>
            <person name="Birren B."/>
        </authorList>
    </citation>
    <scope>NUCLEOTIDE SEQUENCE [LARGE SCALE GENOMIC DNA]</scope>
    <source>
        <strain evidence="6 7">CBS 101466</strain>
    </source>
</reference>
<keyword evidence="7" id="KW-1185">Reference proteome</keyword>
<dbReference type="InParanoid" id="W2RRN9"/>
<evidence type="ECO:0000256" key="1">
    <source>
        <dbReference type="ARBA" id="ARBA00001974"/>
    </source>
</evidence>
<dbReference type="GO" id="GO:0016709">
    <property type="term" value="F:oxidoreductase activity, acting on paired donors, with incorporation or reduction of molecular oxygen, NAD(P)H as one donor, and incorporation of one atom of oxygen"/>
    <property type="evidence" value="ECO:0007669"/>
    <property type="project" value="UniProtKB-ARBA"/>
</dbReference>
<name>W2RRN9_CYPE1</name>
<evidence type="ECO:0000313" key="6">
    <source>
        <dbReference type="EMBL" id="ETN38364.1"/>
    </source>
</evidence>
<dbReference type="RefSeq" id="XP_008718953.1">
    <property type="nucleotide sequence ID" value="XM_008720731.1"/>
</dbReference>
<dbReference type="GO" id="GO:0071949">
    <property type="term" value="F:FAD binding"/>
    <property type="evidence" value="ECO:0007669"/>
    <property type="project" value="InterPro"/>
</dbReference>
<dbReference type="OrthoDB" id="10016252at2759"/>
<feature type="domain" description="FAD-binding" evidence="5">
    <location>
        <begin position="10"/>
        <end position="343"/>
    </location>
</feature>
<dbReference type="PANTHER" id="PTHR43004">
    <property type="entry name" value="TRK SYSTEM POTASSIUM UPTAKE PROTEIN"/>
    <property type="match status" value="1"/>
</dbReference>
<keyword evidence="4" id="KW-0560">Oxidoreductase</keyword>
<dbReference type="PRINTS" id="PR00420">
    <property type="entry name" value="RNGMNOXGNASE"/>
</dbReference>
<proteinExistence type="predicted"/>
<dbReference type="EMBL" id="KB822722">
    <property type="protein sequence ID" value="ETN38364.1"/>
    <property type="molecule type" value="Genomic_DNA"/>
</dbReference>
<evidence type="ECO:0000256" key="3">
    <source>
        <dbReference type="ARBA" id="ARBA00022827"/>
    </source>
</evidence>
<dbReference type="HOGENOM" id="CLU_009665_2_1_1"/>
<dbReference type="InterPro" id="IPR002938">
    <property type="entry name" value="FAD-bd"/>
</dbReference>
<protein>
    <recommendedName>
        <fullName evidence="5">FAD-binding domain-containing protein</fullName>
    </recommendedName>
</protein>
<dbReference type="Gene3D" id="3.50.50.60">
    <property type="entry name" value="FAD/NAD(P)-binding domain"/>
    <property type="match status" value="1"/>
</dbReference>
<dbReference type="eggNOG" id="KOG3855">
    <property type="taxonomic scope" value="Eukaryota"/>
</dbReference>
<keyword evidence="3" id="KW-0274">FAD</keyword>